<dbReference type="AlphaFoldDB" id="A0A7W4XXZ8"/>
<reference evidence="3 4" key="2">
    <citation type="submission" date="2020-08" db="EMBL/GenBank/DDBJ databases">
        <authorList>
            <person name="Partida-Martinez L."/>
            <person name="Huntemann M."/>
            <person name="Clum A."/>
            <person name="Wang J."/>
            <person name="Palaniappan K."/>
            <person name="Ritter S."/>
            <person name="Chen I.-M."/>
            <person name="Stamatis D."/>
            <person name="Reddy T."/>
            <person name="O'Malley R."/>
            <person name="Daum C."/>
            <person name="Shapiro N."/>
            <person name="Ivanova N."/>
            <person name="Kyrpides N."/>
            <person name="Woyke T."/>
        </authorList>
    </citation>
    <scope>NUCLEOTIDE SEQUENCE [LARGE SCALE GENOMIC DNA]</scope>
    <source>
        <strain evidence="3 4">AS2.23</strain>
    </source>
</reference>
<dbReference type="GO" id="GO:0005737">
    <property type="term" value="C:cytoplasm"/>
    <property type="evidence" value="ECO:0007669"/>
    <property type="project" value="TreeGrafter"/>
</dbReference>
<dbReference type="SMART" id="SM00855">
    <property type="entry name" value="PGAM"/>
    <property type="match status" value="1"/>
</dbReference>
<feature type="active site" description="Tele-phosphohistidine intermediate" evidence="1">
    <location>
        <position position="11"/>
    </location>
</feature>
<accession>A0A7W4XXZ8</accession>
<protein>
    <submittedName>
        <fullName evidence="3">Putative phosphoglycerate mutase</fullName>
        <ecNumber evidence="3">5.4.2.12</ecNumber>
    </submittedName>
</protein>
<gene>
    <name evidence="3" type="ORF">FHR75_002570</name>
</gene>
<dbReference type="PROSITE" id="PS00175">
    <property type="entry name" value="PG_MUTASE"/>
    <property type="match status" value="1"/>
</dbReference>
<sequence>MTASTLVLWRHGQTPFNAENRFQGQLDVPLDDVGRAQAAAAAAHLSALPLDAVVSSDLVRAVDTATALTSLTGLALTRDPALREVDAGEWQGLLGDEIALRWPEEHAAWRRGADVRTGGGETRSELGARVAVAVERHAAAVPGGGTLLVASHGAALKAGVLRLLGLPPAAGSAFAGLRNAHWAVLRRRSRAWVLEEYNAGPAGARVGAEG</sequence>
<dbReference type="Pfam" id="PF00300">
    <property type="entry name" value="His_Phos_1"/>
    <property type="match status" value="1"/>
</dbReference>
<dbReference type="PANTHER" id="PTHR48100">
    <property type="entry name" value="BROAD-SPECIFICITY PHOSPHATASE YOR283W-RELATED"/>
    <property type="match status" value="1"/>
</dbReference>
<dbReference type="InterPro" id="IPR029033">
    <property type="entry name" value="His_PPase_superfam"/>
</dbReference>
<dbReference type="Gene3D" id="3.40.50.1240">
    <property type="entry name" value="Phosphoglycerate mutase-like"/>
    <property type="match status" value="1"/>
</dbReference>
<dbReference type="EC" id="5.4.2.12" evidence="3"/>
<comment type="caution">
    <text evidence="3">The sequence shown here is derived from an EMBL/GenBank/DDBJ whole genome shotgun (WGS) entry which is preliminary data.</text>
</comment>
<evidence type="ECO:0000256" key="2">
    <source>
        <dbReference type="PIRSR" id="PIRSR613078-2"/>
    </source>
</evidence>
<proteinExistence type="predicted"/>
<name>A0A7W4XXZ8_KINRA</name>
<feature type="binding site" evidence="2">
    <location>
        <position position="60"/>
    </location>
    <ligand>
        <name>substrate</name>
    </ligand>
</feature>
<dbReference type="InterPro" id="IPR001345">
    <property type="entry name" value="PG/BPGM_mutase_AS"/>
</dbReference>
<dbReference type="InterPro" id="IPR050275">
    <property type="entry name" value="PGM_Phosphatase"/>
</dbReference>
<dbReference type="EMBL" id="JACHVY010000002">
    <property type="protein sequence ID" value="MBB2901755.1"/>
    <property type="molecule type" value="Genomic_DNA"/>
</dbReference>
<feature type="binding site" evidence="2">
    <location>
        <begin position="110"/>
        <end position="111"/>
    </location>
    <ligand>
        <name>substrate</name>
    </ligand>
</feature>
<reference evidence="3 4" key="1">
    <citation type="submission" date="2020-08" db="EMBL/GenBank/DDBJ databases">
        <title>The Agave Microbiome: Exploring the role of microbial communities in plant adaptations to desert environments.</title>
        <authorList>
            <person name="Partida-Martinez L.P."/>
        </authorList>
    </citation>
    <scope>NUCLEOTIDE SEQUENCE [LARGE SCALE GENOMIC DNA]</scope>
    <source>
        <strain evidence="3 4">AS2.23</strain>
    </source>
</reference>
<dbReference type="CDD" id="cd07067">
    <property type="entry name" value="HP_PGM_like"/>
    <property type="match status" value="1"/>
</dbReference>
<dbReference type="InterPro" id="IPR013078">
    <property type="entry name" value="His_Pase_superF_clade-1"/>
</dbReference>
<feature type="binding site" evidence="2">
    <location>
        <begin position="10"/>
        <end position="17"/>
    </location>
    <ligand>
        <name>substrate</name>
    </ligand>
</feature>
<evidence type="ECO:0000256" key="1">
    <source>
        <dbReference type="PIRSR" id="PIRSR613078-1"/>
    </source>
</evidence>
<keyword evidence="3" id="KW-0413">Isomerase</keyword>
<evidence type="ECO:0000313" key="3">
    <source>
        <dbReference type="EMBL" id="MBB2901755.1"/>
    </source>
</evidence>
<evidence type="ECO:0000313" key="4">
    <source>
        <dbReference type="Proteomes" id="UP000533269"/>
    </source>
</evidence>
<dbReference type="SUPFAM" id="SSF53254">
    <property type="entry name" value="Phosphoglycerate mutase-like"/>
    <property type="match status" value="1"/>
</dbReference>
<dbReference type="Proteomes" id="UP000533269">
    <property type="component" value="Unassembled WGS sequence"/>
</dbReference>
<feature type="active site" description="Proton donor/acceptor" evidence="1">
    <location>
        <position position="84"/>
    </location>
</feature>
<dbReference type="GO" id="GO:0016791">
    <property type="term" value="F:phosphatase activity"/>
    <property type="evidence" value="ECO:0007669"/>
    <property type="project" value="TreeGrafter"/>
</dbReference>
<dbReference type="PANTHER" id="PTHR48100:SF62">
    <property type="entry name" value="GLUCOSYL-3-PHOSPHOGLYCERATE PHOSPHATASE"/>
    <property type="match status" value="1"/>
</dbReference>
<organism evidence="3 4">
    <name type="scientific">Kineococcus radiotolerans</name>
    <dbReference type="NCBI Taxonomy" id="131568"/>
    <lineage>
        <taxon>Bacteria</taxon>
        <taxon>Bacillati</taxon>
        <taxon>Actinomycetota</taxon>
        <taxon>Actinomycetes</taxon>
        <taxon>Kineosporiales</taxon>
        <taxon>Kineosporiaceae</taxon>
        <taxon>Kineococcus</taxon>
    </lineage>
</organism>
<dbReference type="GO" id="GO:0004619">
    <property type="term" value="F:phosphoglycerate mutase activity"/>
    <property type="evidence" value="ECO:0007669"/>
    <property type="project" value="UniProtKB-EC"/>
</dbReference>
<dbReference type="RefSeq" id="WP_221183700.1">
    <property type="nucleotide sequence ID" value="NZ_JACHVY010000002.1"/>
</dbReference>